<name>A0A518V230_BRELA</name>
<evidence type="ECO:0000313" key="1">
    <source>
        <dbReference type="EMBL" id="QDX91034.1"/>
    </source>
</evidence>
<geneLocation type="plasmid" evidence="1 2">
    <name>p1821L01</name>
</geneLocation>
<sequence length="11" mass="1273">MSNTFPVFNCN</sequence>
<keyword evidence="1" id="KW-0614">Plasmid</keyword>
<protein>
    <submittedName>
        <fullName evidence="1">Uncharacterized protein</fullName>
    </submittedName>
</protein>
<accession>A0A518V230</accession>
<reference evidence="1 2" key="1">
    <citation type="submission" date="2018-11" db="EMBL/GenBank/DDBJ databases">
        <title>Phylogenetic determinants of toxin gene distribution in genomes of Brevibacillus laterosporus.</title>
        <authorList>
            <person name="Glare T.R."/>
            <person name="Durrant A."/>
            <person name="Berry C."/>
            <person name="Palma L."/>
            <person name="Ormskirk M."/>
            <person name="Cox M.O."/>
        </authorList>
    </citation>
    <scope>NUCLEOTIDE SEQUENCE [LARGE SCALE GENOMIC DNA]</scope>
    <source>
        <strain evidence="1 2">1821L</strain>
        <plasmid evidence="1 2">p1821L01</plasmid>
    </source>
</reference>
<dbReference type="Proteomes" id="UP000319432">
    <property type="component" value="Plasmid p1821L01"/>
</dbReference>
<dbReference type="EMBL" id="CP033461">
    <property type="protein sequence ID" value="QDX91034.1"/>
    <property type="molecule type" value="Genomic_DNA"/>
</dbReference>
<gene>
    <name evidence="1" type="ORF">EEL30_00555</name>
</gene>
<proteinExistence type="predicted"/>
<organism evidence="1 2">
    <name type="scientific">Brevibacillus laterosporus</name>
    <name type="common">Bacillus laterosporus</name>
    <dbReference type="NCBI Taxonomy" id="1465"/>
    <lineage>
        <taxon>Bacteria</taxon>
        <taxon>Bacillati</taxon>
        <taxon>Bacillota</taxon>
        <taxon>Bacilli</taxon>
        <taxon>Bacillales</taxon>
        <taxon>Paenibacillaceae</taxon>
        <taxon>Brevibacillus</taxon>
    </lineage>
</organism>
<evidence type="ECO:0000313" key="2">
    <source>
        <dbReference type="Proteomes" id="UP000319432"/>
    </source>
</evidence>
<keyword evidence="2" id="KW-1185">Reference proteome</keyword>